<organism evidence="1">
    <name type="scientific">Arundo donax</name>
    <name type="common">Giant reed</name>
    <name type="synonym">Donax arundinaceus</name>
    <dbReference type="NCBI Taxonomy" id="35708"/>
    <lineage>
        <taxon>Eukaryota</taxon>
        <taxon>Viridiplantae</taxon>
        <taxon>Streptophyta</taxon>
        <taxon>Embryophyta</taxon>
        <taxon>Tracheophyta</taxon>
        <taxon>Spermatophyta</taxon>
        <taxon>Magnoliopsida</taxon>
        <taxon>Liliopsida</taxon>
        <taxon>Poales</taxon>
        <taxon>Poaceae</taxon>
        <taxon>PACMAD clade</taxon>
        <taxon>Arundinoideae</taxon>
        <taxon>Arundineae</taxon>
        <taxon>Arundo</taxon>
    </lineage>
</organism>
<reference evidence="1" key="2">
    <citation type="journal article" date="2015" name="Data Brief">
        <title>Shoot transcriptome of the giant reed, Arundo donax.</title>
        <authorList>
            <person name="Barrero R.A."/>
            <person name="Guerrero F.D."/>
            <person name="Moolhuijzen P."/>
            <person name="Goolsby J.A."/>
            <person name="Tidwell J."/>
            <person name="Bellgard S.E."/>
            <person name="Bellgard M.I."/>
        </authorList>
    </citation>
    <scope>NUCLEOTIDE SEQUENCE</scope>
    <source>
        <tissue evidence="1">Shoot tissue taken approximately 20 cm above the soil surface</tissue>
    </source>
</reference>
<dbReference type="AlphaFoldDB" id="A0A0A9FE24"/>
<name>A0A0A9FE24_ARUDO</name>
<evidence type="ECO:0000313" key="1">
    <source>
        <dbReference type="EMBL" id="JAE09474.1"/>
    </source>
</evidence>
<protein>
    <submittedName>
        <fullName evidence="1">Uncharacterized protein</fullName>
    </submittedName>
</protein>
<proteinExistence type="predicted"/>
<dbReference type="EMBL" id="GBRH01188422">
    <property type="protein sequence ID" value="JAE09474.1"/>
    <property type="molecule type" value="Transcribed_RNA"/>
</dbReference>
<sequence>MLLIQDRTCHCLQLHKYHAICDHHN</sequence>
<accession>A0A0A9FE24</accession>
<reference evidence="1" key="1">
    <citation type="submission" date="2014-09" db="EMBL/GenBank/DDBJ databases">
        <authorList>
            <person name="Magalhaes I.L.F."/>
            <person name="Oliveira U."/>
            <person name="Santos F.R."/>
            <person name="Vidigal T.H.D.A."/>
            <person name="Brescovit A.D."/>
            <person name="Santos A.J."/>
        </authorList>
    </citation>
    <scope>NUCLEOTIDE SEQUENCE</scope>
    <source>
        <tissue evidence="1">Shoot tissue taken approximately 20 cm above the soil surface</tissue>
    </source>
</reference>